<keyword evidence="1" id="KW-1133">Transmembrane helix</keyword>
<feature type="transmembrane region" description="Helical" evidence="1">
    <location>
        <begin position="17"/>
        <end position="40"/>
    </location>
</feature>
<keyword evidence="3" id="KW-1185">Reference proteome</keyword>
<protein>
    <submittedName>
        <fullName evidence="2">Uncharacterized protein</fullName>
    </submittedName>
</protein>
<keyword evidence="1" id="KW-0812">Transmembrane</keyword>
<proteinExistence type="predicted"/>
<evidence type="ECO:0000313" key="2">
    <source>
        <dbReference type="EMBL" id="CAB1439008.1"/>
    </source>
</evidence>
<organism evidence="2 3">
    <name type="scientific">Pleuronectes platessa</name>
    <name type="common">European plaice</name>
    <dbReference type="NCBI Taxonomy" id="8262"/>
    <lineage>
        <taxon>Eukaryota</taxon>
        <taxon>Metazoa</taxon>
        <taxon>Chordata</taxon>
        <taxon>Craniata</taxon>
        <taxon>Vertebrata</taxon>
        <taxon>Euteleostomi</taxon>
        <taxon>Actinopterygii</taxon>
        <taxon>Neopterygii</taxon>
        <taxon>Teleostei</taxon>
        <taxon>Neoteleostei</taxon>
        <taxon>Acanthomorphata</taxon>
        <taxon>Carangaria</taxon>
        <taxon>Pleuronectiformes</taxon>
        <taxon>Pleuronectoidei</taxon>
        <taxon>Pleuronectidae</taxon>
        <taxon>Pleuronectes</taxon>
    </lineage>
</organism>
<keyword evidence="1" id="KW-0472">Membrane</keyword>
<comment type="caution">
    <text evidence="2">The sequence shown here is derived from an EMBL/GenBank/DDBJ whole genome shotgun (WGS) entry which is preliminary data.</text>
</comment>
<dbReference type="Proteomes" id="UP001153269">
    <property type="component" value="Unassembled WGS sequence"/>
</dbReference>
<dbReference type="AlphaFoldDB" id="A0A9N7YVC8"/>
<evidence type="ECO:0000313" key="3">
    <source>
        <dbReference type="Proteomes" id="UP001153269"/>
    </source>
</evidence>
<dbReference type="EMBL" id="CADEAL010002224">
    <property type="protein sequence ID" value="CAB1439008.1"/>
    <property type="molecule type" value="Genomic_DNA"/>
</dbReference>
<accession>A0A9N7YVC8</accession>
<evidence type="ECO:0000256" key="1">
    <source>
        <dbReference type="SAM" id="Phobius"/>
    </source>
</evidence>
<name>A0A9N7YVC8_PLEPL</name>
<sequence length="387" mass="42849">MCAIIAIIADPAISTTIIIIAAICPYAVGPISILTVTAIIKSTSIIRTIVLLQSQHFSSSSSSSLEAVEEDMFNSVRRLKAHIPNPTDCYREPIAYSLREPLACVTRADGSSALGRRMDRNTPLASGAGGGRTVKGEISQVAGVTTFTPHMVVDRRVFLQNMMSRVVQVCSQEGARLYGRATSRPIPAADRQQSLWKIPPMTSWRRLLSGEVISINQVTVAAVAVVVRAEITPVHFTMSHALLFFFNIILRLLHGTGFVLQQDQPTARVIKKKKGAWSPQRPYLTFMETVCRQDIFCWRQLSEDEQDEKEGGGGRAFFTRVLRTRRCRQISSRCVDVLTVMCKSSALKRGQFHKLISDKRKYLAGLSSSEGDTVVELSARREFSMAV</sequence>
<gene>
    <name evidence="2" type="ORF">PLEPLA_LOCUS26858</name>
</gene>
<reference evidence="2" key="1">
    <citation type="submission" date="2020-03" db="EMBL/GenBank/DDBJ databases">
        <authorList>
            <person name="Weist P."/>
        </authorList>
    </citation>
    <scope>NUCLEOTIDE SEQUENCE</scope>
</reference>